<evidence type="ECO:0000256" key="6">
    <source>
        <dbReference type="ARBA" id="ARBA00021108"/>
    </source>
</evidence>
<dbReference type="InterPro" id="IPR036135">
    <property type="entry name" value="MoeA_linker/N_sf"/>
</dbReference>
<evidence type="ECO:0000256" key="8">
    <source>
        <dbReference type="ARBA" id="ARBA00022679"/>
    </source>
</evidence>
<gene>
    <name evidence="15" type="ORF">BWZ43_17455</name>
</gene>
<dbReference type="InterPro" id="IPR036425">
    <property type="entry name" value="MoaB/Mog-like_dom_sf"/>
</dbReference>
<dbReference type="SUPFAM" id="SSF63867">
    <property type="entry name" value="MoeA C-terminal domain-like"/>
    <property type="match status" value="1"/>
</dbReference>
<keyword evidence="10 13" id="KW-0460">Magnesium</keyword>
<evidence type="ECO:0000256" key="5">
    <source>
        <dbReference type="ARBA" id="ARBA00013269"/>
    </source>
</evidence>
<reference evidence="15 16" key="1">
    <citation type="submission" date="2017-01" db="EMBL/GenBank/DDBJ databases">
        <title>Draft genome sequence of Bacillus oleronius.</title>
        <authorList>
            <person name="Allam M."/>
        </authorList>
    </citation>
    <scope>NUCLEOTIDE SEQUENCE [LARGE SCALE GENOMIC DNA]</scope>
    <source>
        <strain evidence="15 16">DSM 9356</strain>
    </source>
</reference>
<evidence type="ECO:0000256" key="13">
    <source>
        <dbReference type="RuleBase" id="RU365090"/>
    </source>
</evidence>
<dbReference type="EC" id="2.10.1.1" evidence="5 13"/>
<comment type="function">
    <text evidence="2 13">Catalyzes the insertion of molybdate into adenylated molybdopterin with the concomitant release of AMP.</text>
</comment>
<dbReference type="Proteomes" id="UP000189761">
    <property type="component" value="Unassembled WGS sequence"/>
</dbReference>
<comment type="pathway">
    <text evidence="3 13">Cofactor biosynthesis; molybdopterin biosynthesis.</text>
</comment>
<comment type="cofactor">
    <cofactor evidence="1 13">
        <name>Mg(2+)</name>
        <dbReference type="ChEBI" id="CHEBI:18420"/>
    </cofactor>
</comment>
<dbReference type="CDD" id="cd00887">
    <property type="entry name" value="MoeA"/>
    <property type="match status" value="1"/>
</dbReference>
<dbReference type="Gene3D" id="3.40.980.10">
    <property type="entry name" value="MoaB/Mog-like domain"/>
    <property type="match status" value="1"/>
</dbReference>
<protein>
    <recommendedName>
        <fullName evidence="6 13">Molybdopterin molybdenumtransferase</fullName>
        <ecNumber evidence="5 13">2.10.1.1</ecNumber>
    </recommendedName>
</protein>
<evidence type="ECO:0000256" key="11">
    <source>
        <dbReference type="ARBA" id="ARBA00023150"/>
    </source>
</evidence>
<dbReference type="GO" id="GO:0061599">
    <property type="term" value="F:molybdopterin molybdotransferase activity"/>
    <property type="evidence" value="ECO:0007669"/>
    <property type="project" value="UniProtKB-UniRule"/>
</dbReference>
<organism evidence="15 16">
    <name type="scientific">Heyndrickxia oleronia</name>
    <dbReference type="NCBI Taxonomy" id="38875"/>
    <lineage>
        <taxon>Bacteria</taxon>
        <taxon>Bacillati</taxon>
        <taxon>Bacillota</taxon>
        <taxon>Bacilli</taxon>
        <taxon>Bacillales</taxon>
        <taxon>Bacillaceae</taxon>
        <taxon>Heyndrickxia</taxon>
    </lineage>
</organism>
<evidence type="ECO:0000256" key="12">
    <source>
        <dbReference type="ARBA" id="ARBA00047317"/>
    </source>
</evidence>
<dbReference type="Gene3D" id="2.40.340.10">
    <property type="entry name" value="MoeA, C-terminal, domain IV"/>
    <property type="match status" value="1"/>
</dbReference>
<dbReference type="SUPFAM" id="SSF63882">
    <property type="entry name" value="MoeA N-terminal region -like"/>
    <property type="match status" value="1"/>
</dbReference>
<dbReference type="InterPro" id="IPR036688">
    <property type="entry name" value="MoeA_C_domain_IV_sf"/>
</dbReference>
<dbReference type="Pfam" id="PF00994">
    <property type="entry name" value="MoCF_biosynth"/>
    <property type="match status" value="1"/>
</dbReference>
<evidence type="ECO:0000256" key="1">
    <source>
        <dbReference type="ARBA" id="ARBA00001946"/>
    </source>
</evidence>
<sequence length="430" mass="48164">MVERRKPIRIKDAIELVMEWKCRGEIEWVSIDECDDRFLGEDICADHDVPPFNRSPYDGFAIRSKDTYLANQSNPIQFEIIDEIGAGQVSFKNIGPFQAIRIMTGAAIPTGADCVIMLELVKEIQINHKNYISIKRKLKPGENISFQGEDAKQGQTLIEKGMMINPGVKALLATFGYDKVPVIRKPVVGVIATGTELLKVNEPLVPGKIRNSNGYMVESQILRSGAIYKRYENQVDEIESLLSVVKQALDECDLVITTGGVSVGDYDLLPHIYEKLGAKVLFNKIAMRPGSVTTVANCKGKLLYGLSGNPSACYVGFELYVRPIIRYWLYSQKPYLRKAKARLQTDFPKANPFNRFVRSKLTYEGDRCLVEPVGLDKSNVVTSIAWADCLMVLPGSTRGYSKDDLVDILLIDDQIGSEEPWIEIERSTKL</sequence>
<proteinExistence type="inferred from homology"/>
<dbReference type="AlphaFoldDB" id="A0A8E2IA32"/>
<keyword evidence="8 13" id="KW-0808">Transferase</keyword>
<dbReference type="SUPFAM" id="SSF53218">
    <property type="entry name" value="Molybdenum cofactor biosynthesis proteins"/>
    <property type="match status" value="1"/>
</dbReference>
<dbReference type="PANTHER" id="PTHR10192">
    <property type="entry name" value="MOLYBDOPTERIN BIOSYNTHESIS PROTEIN"/>
    <property type="match status" value="1"/>
</dbReference>
<dbReference type="GO" id="GO:0046872">
    <property type="term" value="F:metal ion binding"/>
    <property type="evidence" value="ECO:0007669"/>
    <property type="project" value="UniProtKB-UniRule"/>
</dbReference>
<evidence type="ECO:0000256" key="4">
    <source>
        <dbReference type="ARBA" id="ARBA00010763"/>
    </source>
</evidence>
<dbReference type="NCBIfam" id="NF045515">
    <property type="entry name" value="Glp_gephyrin"/>
    <property type="match status" value="1"/>
</dbReference>
<dbReference type="InterPro" id="IPR005110">
    <property type="entry name" value="MoeA_linker/N"/>
</dbReference>
<dbReference type="FunFam" id="3.40.980.10:FF:000004">
    <property type="entry name" value="Molybdopterin molybdenumtransferase"/>
    <property type="match status" value="1"/>
</dbReference>
<keyword evidence="7 13" id="KW-0500">Molybdenum</keyword>
<dbReference type="RefSeq" id="WP_058004387.1">
    <property type="nucleotide sequence ID" value="NZ_CP065424.1"/>
</dbReference>
<accession>A0A8E2IA32</accession>
<dbReference type="Gene3D" id="3.90.105.10">
    <property type="entry name" value="Molybdopterin biosynthesis moea protein, domain 2"/>
    <property type="match status" value="1"/>
</dbReference>
<evidence type="ECO:0000313" key="15">
    <source>
        <dbReference type="EMBL" id="OOP67115.1"/>
    </source>
</evidence>
<dbReference type="InterPro" id="IPR001453">
    <property type="entry name" value="MoaB/Mog_dom"/>
</dbReference>
<dbReference type="Pfam" id="PF03454">
    <property type="entry name" value="MoeA_C"/>
    <property type="match status" value="1"/>
</dbReference>
<comment type="catalytic activity">
    <reaction evidence="12">
        <text>adenylyl-molybdopterin + molybdate = Mo-molybdopterin + AMP + H(+)</text>
        <dbReference type="Rhea" id="RHEA:35047"/>
        <dbReference type="ChEBI" id="CHEBI:15378"/>
        <dbReference type="ChEBI" id="CHEBI:36264"/>
        <dbReference type="ChEBI" id="CHEBI:62727"/>
        <dbReference type="ChEBI" id="CHEBI:71302"/>
        <dbReference type="ChEBI" id="CHEBI:456215"/>
        <dbReference type="EC" id="2.10.1.1"/>
    </reaction>
</comment>
<dbReference type="NCBIfam" id="TIGR00177">
    <property type="entry name" value="molyb_syn"/>
    <property type="match status" value="1"/>
</dbReference>
<dbReference type="Gene3D" id="2.170.190.11">
    <property type="entry name" value="Molybdopterin biosynthesis moea protein, domain 3"/>
    <property type="match status" value="1"/>
</dbReference>
<dbReference type="UniPathway" id="UPA00344"/>
<evidence type="ECO:0000313" key="16">
    <source>
        <dbReference type="Proteomes" id="UP000189761"/>
    </source>
</evidence>
<keyword evidence="16" id="KW-1185">Reference proteome</keyword>
<evidence type="ECO:0000256" key="2">
    <source>
        <dbReference type="ARBA" id="ARBA00002901"/>
    </source>
</evidence>
<dbReference type="GO" id="GO:0005829">
    <property type="term" value="C:cytosol"/>
    <property type="evidence" value="ECO:0007669"/>
    <property type="project" value="TreeGrafter"/>
</dbReference>
<comment type="similarity">
    <text evidence="4 13">Belongs to the MoeA family.</text>
</comment>
<dbReference type="Pfam" id="PF03453">
    <property type="entry name" value="MoeA_N"/>
    <property type="match status" value="1"/>
</dbReference>
<evidence type="ECO:0000256" key="3">
    <source>
        <dbReference type="ARBA" id="ARBA00005046"/>
    </source>
</evidence>
<dbReference type="InterPro" id="IPR038987">
    <property type="entry name" value="MoeA-like"/>
</dbReference>
<dbReference type="EMBL" id="MTLA01000228">
    <property type="protein sequence ID" value="OOP67115.1"/>
    <property type="molecule type" value="Genomic_DNA"/>
</dbReference>
<evidence type="ECO:0000256" key="7">
    <source>
        <dbReference type="ARBA" id="ARBA00022505"/>
    </source>
</evidence>
<keyword evidence="9 13" id="KW-0479">Metal-binding</keyword>
<evidence type="ECO:0000256" key="9">
    <source>
        <dbReference type="ARBA" id="ARBA00022723"/>
    </source>
</evidence>
<dbReference type="PANTHER" id="PTHR10192:SF5">
    <property type="entry name" value="GEPHYRIN"/>
    <property type="match status" value="1"/>
</dbReference>
<evidence type="ECO:0000259" key="14">
    <source>
        <dbReference type="SMART" id="SM00852"/>
    </source>
</evidence>
<keyword evidence="11 13" id="KW-0501">Molybdenum cofactor biosynthesis</keyword>
<dbReference type="GO" id="GO:0006777">
    <property type="term" value="P:Mo-molybdopterin cofactor biosynthetic process"/>
    <property type="evidence" value="ECO:0007669"/>
    <property type="project" value="UniProtKB-UniRule"/>
</dbReference>
<feature type="domain" description="MoaB/Mog" evidence="14">
    <location>
        <begin position="189"/>
        <end position="327"/>
    </location>
</feature>
<name>A0A8E2IA32_9BACI</name>
<dbReference type="InterPro" id="IPR005111">
    <property type="entry name" value="MoeA_C_domain_IV"/>
</dbReference>
<evidence type="ECO:0000256" key="10">
    <source>
        <dbReference type="ARBA" id="ARBA00022842"/>
    </source>
</evidence>
<dbReference type="FunFam" id="2.170.190.11:FF:000001">
    <property type="entry name" value="Molybdopterin molybdenumtransferase"/>
    <property type="match status" value="1"/>
</dbReference>
<dbReference type="SMART" id="SM00852">
    <property type="entry name" value="MoCF_biosynth"/>
    <property type="match status" value="1"/>
</dbReference>
<comment type="caution">
    <text evidence="15">The sequence shown here is derived from an EMBL/GenBank/DDBJ whole genome shotgun (WGS) entry which is preliminary data.</text>
</comment>